<evidence type="ECO:0000313" key="8">
    <source>
        <dbReference type="EMBL" id="CCC90042.1"/>
    </source>
</evidence>
<dbReference type="InterPro" id="IPR036400">
    <property type="entry name" value="Cyt_B5-like_heme/steroid_sf"/>
</dbReference>
<dbReference type="SUPFAM" id="SSF55856">
    <property type="entry name" value="Cytochrome b5-like heme/steroid binding domain"/>
    <property type="match status" value="1"/>
</dbReference>
<dbReference type="InterPro" id="IPR001199">
    <property type="entry name" value="Cyt_B5-like_heme/steroid-bd"/>
</dbReference>
<dbReference type="AlphaFoldDB" id="G0UKY7"/>
<keyword evidence="2" id="KW-0349">Heme</keyword>
<dbReference type="InterPro" id="IPR050577">
    <property type="entry name" value="MAPR/NEUFC/NENF-like"/>
</dbReference>
<gene>
    <name evidence="8" type="ORF">TCIL3000_4_1270</name>
</gene>
<dbReference type="EMBL" id="HE575317">
    <property type="protein sequence ID" value="CCC90042.1"/>
    <property type="molecule type" value="Genomic_DNA"/>
</dbReference>
<evidence type="ECO:0000256" key="4">
    <source>
        <dbReference type="ARBA" id="ARBA00022824"/>
    </source>
</evidence>
<reference evidence="8" key="1">
    <citation type="journal article" date="2012" name="Proc. Natl. Acad. Sci. U.S.A.">
        <title>Antigenic diversity is generated by distinct evolutionary mechanisms in African trypanosome species.</title>
        <authorList>
            <person name="Jackson A.P."/>
            <person name="Berry A."/>
            <person name="Aslett M."/>
            <person name="Allison H.C."/>
            <person name="Burton P."/>
            <person name="Vavrova-Anderson J."/>
            <person name="Brown R."/>
            <person name="Browne H."/>
            <person name="Corton N."/>
            <person name="Hauser H."/>
            <person name="Gamble J."/>
            <person name="Gilderthorp R."/>
            <person name="Marcello L."/>
            <person name="McQuillan J."/>
            <person name="Otto T.D."/>
            <person name="Quail M.A."/>
            <person name="Sanders M.J."/>
            <person name="van Tonder A."/>
            <person name="Ginger M.L."/>
            <person name="Field M.C."/>
            <person name="Barry J.D."/>
            <person name="Hertz-Fowler C."/>
            <person name="Berriman M."/>
        </authorList>
    </citation>
    <scope>NUCLEOTIDE SEQUENCE</scope>
    <source>
        <strain evidence="8">IL3000</strain>
    </source>
</reference>
<dbReference type="PANTHER" id="PTHR10281:SF72">
    <property type="entry name" value="NEUDESIN"/>
    <property type="match status" value="1"/>
</dbReference>
<accession>G0UKY7</accession>
<comment type="similarity">
    <text evidence="6">Belongs to the cytochrome b5 family. MAPR subfamily.</text>
</comment>
<evidence type="ECO:0000259" key="7">
    <source>
        <dbReference type="SMART" id="SM01117"/>
    </source>
</evidence>
<evidence type="ECO:0000256" key="5">
    <source>
        <dbReference type="ARBA" id="ARBA00023004"/>
    </source>
</evidence>
<keyword evidence="3" id="KW-0479">Metal-binding</keyword>
<organism evidence="8">
    <name type="scientific">Trypanosoma congolense (strain IL3000)</name>
    <dbReference type="NCBI Taxonomy" id="1068625"/>
    <lineage>
        <taxon>Eukaryota</taxon>
        <taxon>Discoba</taxon>
        <taxon>Euglenozoa</taxon>
        <taxon>Kinetoplastea</taxon>
        <taxon>Metakinetoplastina</taxon>
        <taxon>Trypanosomatida</taxon>
        <taxon>Trypanosomatidae</taxon>
        <taxon>Trypanosoma</taxon>
        <taxon>Nannomonas</taxon>
    </lineage>
</organism>
<dbReference type="PANTHER" id="PTHR10281">
    <property type="entry name" value="MEMBRANE-ASSOCIATED PROGESTERONE RECEPTOR COMPONENT-RELATED"/>
    <property type="match status" value="1"/>
</dbReference>
<proteinExistence type="inferred from homology"/>
<keyword evidence="5" id="KW-0408">Iron</keyword>
<evidence type="ECO:0000256" key="3">
    <source>
        <dbReference type="ARBA" id="ARBA00022723"/>
    </source>
</evidence>
<protein>
    <recommendedName>
        <fullName evidence="7">Cytochrome b5 heme-binding domain-containing protein</fullName>
    </recommendedName>
</protein>
<dbReference type="GO" id="GO:0016020">
    <property type="term" value="C:membrane"/>
    <property type="evidence" value="ECO:0007669"/>
    <property type="project" value="TreeGrafter"/>
</dbReference>
<dbReference type="Gene3D" id="3.10.120.10">
    <property type="entry name" value="Cytochrome b5-like heme/steroid binding domain"/>
    <property type="match status" value="1"/>
</dbReference>
<evidence type="ECO:0000256" key="6">
    <source>
        <dbReference type="ARBA" id="ARBA00038357"/>
    </source>
</evidence>
<comment type="subcellular location">
    <subcellularLocation>
        <location evidence="1">Endoplasmic reticulum</location>
    </subcellularLocation>
</comment>
<evidence type="ECO:0000256" key="1">
    <source>
        <dbReference type="ARBA" id="ARBA00004240"/>
    </source>
</evidence>
<dbReference type="VEuPathDB" id="TriTrypDB:TcIL3000_4_1270"/>
<sequence>MLSLQLLTEQSFVSSFIIITLLEPRVGDIGCTHPFIVIMGHNGKQLLKIGTGILATAALAMVARGVLRRLGRLPTGSICSRGGKKEIRPVESIVKRGFTASELSKHNGEDGSDVYISVKGVVFEVAPQLYGPGQSYHVYAGREIGRCLAKNDTDGTEINKHWLPHSTEEELERLEVWMKKFESKYPVVGWFVWE</sequence>
<feature type="domain" description="Cytochrome b5 heme-binding" evidence="7">
    <location>
        <begin position="98"/>
        <end position="192"/>
    </location>
</feature>
<name>G0UKY7_TRYCI</name>
<keyword evidence="4" id="KW-0256">Endoplasmic reticulum</keyword>
<dbReference type="GO" id="GO:0046872">
    <property type="term" value="F:metal ion binding"/>
    <property type="evidence" value="ECO:0007669"/>
    <property type="project" value="UniProtKB-KW"/>
</dbReference>
<dbReference type="SMART" id="SM01117">
    <property type="entry name" value="Cyt-b5"/>
    <property type="match status" value="1"/>
</dbReference>
<evidence type="ECO:0000256" key="2">
    <source>
        <dbReference type="ARBA" id="ARBA00022617"/>
    </source>
</evidence>
<dbReference type="GO" id="GO:0005783">
    <property type="term" value="C:endoplasmic reticulum"/>
    <property type="evidence" value="ECO:0007669"/>
    <property type="project" value="UniProtKB-SubCell"/>
</dbReference>